<dbReference type="SUPFAM" id="SSF53850">
    <property type="entry name" value="Periplasmic binding protein-like II"/>
    <property type="match status" value="1"/>
</dbReference>
<dbReference type="Gene3D" id="1.10.10.10">
    <property type="entry name" value="Winged helix-like DNA-binding domain superfamily/Winged helix DNA-binding domain"/>
    <property type="match status" value="1"/>
</dbReference>
<dbReference type="Gene3D" id="3.40.190.290">
    <property type="match status" value="1"/>
</dbReference>
<proteinExistence type="inferred from homology"/>
<gene>
    <name evidence="6" type="primary">sdsB</name>
    <name evidence="6" type="ORF">PKB_4193</name>
</gene>
<feature type="domain" description="HTH lysR-type" evidence="5">
    <location>
        <begin position="1"/>
        <end position="59"/>
    </location>
</feature>
<sequence length="309" mass="34029">MTDLRQLRHFVALAEYGHFARAAEAVNLSQPALSRSIQALESQLDCRLLDRNPRGITLTAHGRLVLEHARRLLAGSRALDNAVRQLGEMGAGELRLGSGPFPAARLMPQVLAAFSRAHPKVSLVLSIENWGELHQRLLDDELELFVADCRELMDDPRLDILPLREHDSLLFCRPGHPLLSEAEPGIERLLDFPLAGPRLPRDAHHRLVQTLGREQPLDVQCDDVLMLKELVRGSDMLCLAVADVVAADIASGRLAALHWPRLAGDATLRRSAYGLVRHASRSLSPAAGGLLELLLETEGHPVEDGKRKS</sequence>
<accession>A0A024HM54</accession>
<dbReference type="InterPro" id="IPR050950">
    <property type="entry name" value="HTH-type_LysR_regulators"/>
</dbReference>
<dbReference type="STRING" id="1301098.PKB_4193"/>
<organism evidence="6 7">
    <name type="scientific">Pseudomonas knackmussii (strain DSM 6978 / CCUG 54928 / LMG 23759 / B13)</name>
    <dbReference type="NCBI Taxonomy" id="1301098"/>
    <lineage>
        <taxon>Bacteria</taxon>
        <taxon>Pseudomonadati</taxon>
        <taxon>Pseudomonadota</taxon>
        <taxon>Gammaproteobacteria</taxon>
        <taxon>Pseudomonadales</taxon>
        <taxon>Pseudomonadaceae</taxon>
        <taxon>Pseudomonas</taxon>
    </lineage>
</organism>
<evidence type="ECO:0000313" key="7">
    <source>
        <dbReference type="Proteomes" id="UP000025241"/>
    </source>
</evidence>
<dbReference type="InterPro" id="IPR000847">
    <property type="entry name" value="LysR_HTH_N"/>
</dbReference>
<keyword evidence="2" id="KW-0805">Transcription regulation</keyword>
<reference evidence="6 7" key="1">
    <citation type="submission" date="2013-03" db="EMBL/GenBank/DDBJ databases">
        <authorList>
            <person name="Linke B."/>
        </authorList>
    </citation>
    <scope>NUCLEOTIDE SEQUENCE [LARGE SCALE GENOMIC DNA]</scope>
    <source>
        <strain evidence="6 7">B13</strain>
    </source>
</reference>
<keyword evidence="4" id="KW-0804">Transcription</keyword>
<dbReference type="EMBL" id="HG322950">
    <property type="protein sequence ID" value="CDF85518.1"/>
    <property type="molecule type" value="Genomic_DNA"/>
</dbReference>
<dbReference type="eggNOG" id="COG0583">
    <property type="taxonomic scope" value="Bacteria"/>
</dbReference>
<dbReference type="GO" id="GO:0005829">
    <property type="term" value="C:cytosol"/>
    <property type="evidence" value="ECO:0007669"/>
    <property type="project" value="TreeGrafter"/>
</dbReference>
<dbReference type="Pfam" id="PF00126">
    <property type="entry name" value="HTH_1"/>
    <property type="match status" value="1"/>
</dbReference>
<dbReference type="PANTHER" id="PTHR30419">
    <property type="entry name" value="HTH-TYPE TRANSCRIPTIONAL REGULATOR YBHD"/>
    <property type="match status" value="1"/>
</dbReference>
<dbReference type="FunFam" id="1.10.10.10:FF:000001">
    <property type="entry name" value="LysR family transcriptional regulator"/>
    <property type="match status" value="1"/>
</dbReference>
<dbReference type="PATRIC" id="fig|1301098.3.peg.4198"/>
<dbReference type="PRINTS" id="PR00039">
    <property type="entry name" value="HTHLYSR"/>
</dbReference>
<dbReference type="KEGG" id="pkc:PKB_4193"/>
<name>A0A024HM54_PSEKB</name>
<dbReference type="HOGENOM" id="CLU_039613_6_0_6"/>
<evidence type="ECO:0000256" key="2">
    <source>
        <dbReference type="ARBA" id="ARBA00023015"/>
    </source>
</evidence>
<comment type="similarity">
    <text evidence="1">Belongs to the LysR transcriptional regulatory family.</text>
</comment>
<dbReference type="RefSeq" id="WP_043254076.1">
    <property type="nucleotide sequence ID" value="NZ_HG322950.1"/>
</dbReference>
<dbReference type="OrthoDB" id="8673707at2"/>
<evidence type="ECO:0000259" key="5">
    <source>
        <dbReference type="PROSITE" id="PS50931"/>
    </source>
</evidence>
<dbReference type="PROSITE" id="PS50931">
    <property type="entry name" value="HTH_LYSR"/>
    <property type="match status" value="1"/>
</dbReference>
<evidence type="ECO:0000256" key="3">
    <source>
        <dbReference type="ARBA" id="ARBA00023125"/>
    </source>
</evidence>
<keyword evidence="3" id="KW-0238">DNA-binding</keyword>
<dbReference type="PANTHER" id="PTHR30419:SF30">
    <property type="entry name" value="LYSR FAMILY TRANSCRIPTIONAL REGULATOR"/>
    <property type="match status" value="1"/>
</dbReference>
<dbReference type="GO" id="GO:0003677">
    <property type="term" value="F:DNA binding"/>
    <property type="evidence" value="ECO:0007669"/>
    <property type="project" value="UniProtKB-KW"/>
</dbReference>
<protein>
    <submittedName>
        <fullName evidence="6">SDS degradation transcriptional activation protein</fullName>
    </submittedName>
</protein>
<dbReference type="InterPro" id="IPR036388">
    <property type="entry name" value="WH-like_DNA-bd_sf"/>
</dbReference>
<keyword evidence="7" id="KW-1185">Reference proteome</keyword>
<dbReference type="Pfam" id="PF03466">
    <property type="entry name" value="LysR_substrate"/>
    <property type="match status" value="1"/>
</dbReference>
<reference evidence="6 7" key="2">
    <citation type="submission" date="2014-05" db="EMBL/GenBank/DDBJ databases">
        <title>Genome sequence of the 3-chlorobenzoate degrading bacterium Pseudomonas knackmussii B13 shows multiple evidence for horizontal gene transfer.</title>
        <authorList>
            <person name="Miyazaki R."/>
            <person name="Bertelli C."/>
            <person name="Falquet L."/>
            <person name="Robinson-Rechavi M."/>
            <person name="Gharib W."/>
            <person name="Roy S."/>
            <person name="Van der Meer J.R."/>
        </authorList>
    </citation>
    <scope>NUCLEOTIDE SEQUENCE [LARGE SCALE GENOMIC DNA]</scope>
    <source>
        <strain evidence="6 7">B13</strain>
    </source>
</reference>
<dbReference type="Proteomes" id="UP000025241">
    <property type="component" value="Chromosome I"/>
</dbReference>
<dbReference type="CDD" id="cd05466">
    <property type="entry name" value="PBP2_LTTR_substrate"/>
    <property type="match status" value="1"/>
</dbReference>
<evidence type="ECO:0000256" key="1">
    <source>
        <dbReference type="ARBA" id="ARBA00009437"/>
    </source>
</evidence>
<evidence type="ECO:0000313" key="6">
    <source>
        <dbReference type="EMBL" id="CDF85518.1"/>
    </source>
</evidence>
<dbReference type="SUPFAM" id="SSF46785">
    <property type="entry name" value="Winged helix' DNA-binding domain"/>
    <property type="match status" value="1"/>
</dbReference>
<evidence type="ECO:0000256" key="4">
    <source>
        <dbReference type="ARBA" id="ARBA00023163"/>
    </source>
</evidence>
<dbReference type="AlphaFoldDB" id="A0A024HM54"/>
<dbReference type="GO" id="GO:0003700">
    <property type="term" value="F:DNA-binding transcription factor activity"/>
    <property type="evidence" value="ECO:0007669"/>
    <property type="project" value="InterPro"/>
</dbReference>
<dbReference type="InterPro" id="IPR036390">
    <property type="entry name" value="WH_DNA-bd_sf"/>
</dbReference>
<dbReference type="InterPro" id="IPR005119">
    <property type="entry name" value="LysR_subst-bd"/>
</dbReference>